<dbReference type="RefSeq" id="WP_057789248.1">
    <property type="nucleotide sequence ID" value="NZ_LAXJ01000002.1"/>
</dbReference>
<organism evidence="6 7">
    <name type="scientific">Roseovarius atlanticus</name>
    <dbReference type="NCBI Taxonomy" id="1641875"/>
    <lineage>
        <taxon>Bacteria</taxon>
        <taxon>Pseudomonadati</taxon>
        <taxon>Pseudomonadota</taxon>
        <taxon>Alphaproteobacteria</taxon>
        <taxon>Rhodobacterales</taxon>
        <taxon>Roseobacteraceae</taxon>
        <taxon>Roseovarius</taxon>
    </lineage>
</organism>
<dbReference type="Pfam" id="PF00132">
    <property type="entry name" value="Hexapep"/>
    <property type="match status" value="1"/>
</dbReference>
<dbReference type="NCBIfam" id="TIGR01853">
    <property type="entry name" value="lipid_A_lpxD"/>
    <property type="match status" value="1"/>
</dbReference>
<protein>
    <submittedName>
        <fullName evidence="6">UDP-3-O-(3-hydroxymyristoyl) glucosamine N-acyltransferase</fullName>
    </submittedName>
</protein>
<dbReference type="Proteomes" id="UP000051295">
    <property type="component" value="Unassembled WGS sequence"/>
</dbReference>
<name>A0A0T5NZD9_9RHOB</name>
<dbReference type="Gene3D" id="3.40.1390.10">
    <property type="entry name" value="MurE/MurF, N-terminal domain"/>
    <property type="match status" value="1"/>
</dbReference>
<accession>A0A0T5NZD9</accession>
<evidence type="ECO:0000256" key="3">
    <source>
        <dbReference type="ARBA" id="ARBA00022679"/>
    </source>
</evidence>
<proteinExistence type="predicted"/>
<keyword evidence="1" id="KW-0444">Lipid biosynthesis</keyword>
<dbReference type="AlphaFoldDB" id="A0A0T5NZD9"/>
<dbReference type="InterPro" id="IPR007691">
    <property type="entry name" value="LpxD"/>
</dbReference>
<evidence type="ECO:0000256" key="5">
    <source>
        <dbReference type="ARBA" id="ARBA00023315"/>
    </source>
</evidence>
<evidence type="ECO:0000313" key="7">
    <source>
        <dbReference type="Proteomes" id="UP000051295"/>
    </source>
</evidence>
<evidence type="ECO:0000256" key="4">
    <source>
        <dbReference type="ARBA" id="ARBA00023098"/>
    </source>
</evidence>
<dbReference type="PANTHER" id="PTHR43378">
    <property type="entry name" value="UDP-3-O-ACYLGLUCOSAMINE N-ACYLTRANSFERASE"/>
    <property type="match status" value="1"/>
</dbReference>
<keyword evidence="3 6" id="KW-0808">Transferase</keyword>
<dbReference type="EMBL" id="LAXJ01000002">
    <property type="protein sequence ID" value="KRS14266.1"/>
    <property type="molecule type" value="Genomic_DNA"/>
</dbReference>
<dbReference type="OrthoDB" id="9784739at2"/>
<dbReference type="GO" id="GO:0016020">
    <property type="term" value="C:membrane"/>
    <property type="evidence" value="ECO:0007669"/>
    <property type="project" value="GOC"/>
</dbReference>
<dbReference type="GO" id="GO:0016410">
    <property type="term" value="F:N-acyltransferase activity"/>
    <property type="evidence" value="ECO:0007669"/>
    <property type="project" value="InterPro"/>
</dbReference>
<dbReference type="NCBIfam" id="NF002060">
    <property type="entry name" value="PRK00892.1"/>
    <property type="match status" value="1"/>
</dbReference>
<dbReference type="PANTHER" id="PTHR43378:SF2">
    <property type="entry name" value="UDP-3-O-ACYLGLUCOSAMINE N-ACYLTRANSFERASE 1, MITOCHONDRIAL-RELATED"/>
    <property type="match status" value="1"/>
</dbReference>
<evidence type="ECO:0000256" key="1">
    <source>
        <dbReference type="ARBA" id="ARBA00022516"/>
    </source>
</evidence>
<dbReference type="CDD" id="cd03352">
    <property type="entry name" value="LbH_LpxD"/>
    <property type="match status" value="1"/>
</dbReference>
<keyword evidence="4" id="KW-0443">Lipid metabolism</keyword>
<evidence type="ECO:0000313" key="6">
    <source>
        <dbReference type="EMBL" id="KRS14266.1"/>
    </source>
</evidence>
<dbReference type="InterPro" id="IPR001451">
    <property type="entry name" value="Hexapep"/>
</dbReference>
<dbReference type="GO" id="GO:0009245">
    <property type="term" value="P:lipid A biosynthetic process"/>
    <property type="evidence" value="ECO:0007669"/>
    <property type="project" value="UniProtKB-KW"/>
</dbReference>
<dbReference type="Gene3D" id="2.160.10.10">
    <property type="entry name" value="Hexapeptide repeat proteins"/>
    <property type="match status" value="1"/>
</dbReference>
<keyword evidence="5 6" id="KW-0012">Acyltransferase</keyword>
<sequence>MSYTIEQIAHALGATALGDVAVTVTGVREPADATADDLALAMKPEYAQKLSQGSARAALVWDGADWQALGLKAAIVAPRPRYVMSGLSTMFDPGQGWDEGIHPSAVIHETAQLGENVSVGPLAVICAGARIGAGSVIGPQSFVGTDAVLGEQAFLREGARIGARVVIGDRFIAQPNAVVGADGFSYVTPDVSGVERARQSLGDQGDIASQSYVRIHSLGAVRIGDDVEVGAHSAVDRGTIRDTVVGDRTKIDNLVQVGHNCVIGTDCLLCGLVGLAGSVKVGNNVVLAGQVGVADNIFIGDNVIAGGGTKLLSNVPAGRVMLGYPAMKMDTQMEVYKYLRRIKRLFADVADLKKAVSKPDQVD</sequence>
<dbReference type="STRING" id="1641875.XM53_00580"/>
<evidence type="ECO:0000256" key="2">
    <source>
        <dbReference type="ARBA" id="ARBA00022556"/>
    </source>
</evidence>
<keyword evidence="2" id="KW-0441">Lipid A biosynthesis</keyword>
<dbReference type="PATRIC" id="fig|1641875.4.peg.1199"/>
<dbReference type="SUPFAM" id="SSF51161">
    <property type="entry name" value="Trimeric LpxA-like enzymes"/>
    <property type="match status" value="1"/>
</dbReference>
<keyword evidence="7" id="KW-1185">Reference proteome</keyword>
<gene>
    <name evidence="6" type="ORF">XM53_00580</name>
</gene>
<comment type="caution">
    <text evidence="6">The sequence shown here is derived from an EMBL/GenBank/DDBJ whole genome shotgun (WGS) entry which is preliminary data.</text>
</comment>
<reference evidence="6 7" key="1">
    <citation type="submission" date="2015-04" db="EMBL/GenBank/DDBJ databases">
        <title>The draft genome sequence of Roseovarius sp.R12b.</title>
        <authorList>
            <person name="Li G."/>
            <person name="Lai Q."/>
            <person name="Shao Z."/>
            <person name="Yan P."/>
        </authorList>
    </citation>
    <scope>NUCLEOTIDE SEQUENCE [LARGE SCALE GENOMIC DNA]</scope>
    <source>
        <strain evidence="6 7">R12B</strain>
    </source>
</reference>
<dbReference type="InterPro" id="IPR011004">
    <property type="entry name" value="Trimer_LpxA-like_sf"/>
</dbReference>